<reference evidence="1" key="2">
    <citation type="journal article" date="2014" name="PLoS Genet.">
        <title>Signature gene expression reveals novel clues to the molecular mechanisms of dimorphic transition in Penicillium marneffei.</title>
        <authorList>
            <person name="Yang E."/>
            <person name="Wang G."/>
            <person name="Cai J."/>
            <person name="Woo P.C."/>
            <person name="Lau S.K."/>
            <person name="Yuen K.-Y."/>
            <person name="Chow W.-N."/>
            <person name="Lin X."/>
        </authorList>
    </citation>
    <scope>NUCLEOTIDE SEQUENCE</scope>
    <source>
        <strain evidence="1">PM1</strain>
    </source>
</reference>
<name>A0A093UKG8_TALMA</name>
<proteinExistence type="predicted"/>
<dbReference type="HOGENOM" id="CLU_1835821_0_0_1"/>
<dbReference type="EMBL" id="JPOX01000104">
    <property type="protein sequence ID" value="KFX40772.1"/>
    <property type="molecule type" value="Genomic_DNA"/>
</dbReference>
<sequence length="140" mass="15306">MAKSATRCRATSVAPLTSLRDSQQVHNAAAVQVPKIAHIKRASSASPQDILPRPLPRRSPRLSNIEATRVLAEMVSELSVDAKRSCNIELVISTPRDAGLVVSDKRLTAAGEEYRVELWLPKARLTDFSDEIASFEASRS</sequence>
<accession>A0A093UKG8</accession>
<reference key="1">
    <citation type="journal article" date="2014" name="PLoS Genet.">
        <title>Signature Gene Expression Reveals Novel Clues to the Molecular Mechanisms of Dimorphic Transition in Penicillium marneffei.</title>
        <authorList>
            <person name="Yang E."/>
            <person name="Wang G."/>
            <person name="Cai J."/>
            <person name="Woo P.C."/>
            <person name="Lau S.K."/>
            <person name="Yuen K.-Y."/>
            <person name="Chow W.-N."/>
            <person name="Lin X."/>
        </authorList>
    </citation>
    <scope>NUCLEOTIDE SEQUENCE [LARGE SCALE GENOMIC DNA]</scope>
    <source>
        <strain>PM1</strain>
    </source>
</reference>
<organism evidence="1">
    <name type="scientific">Talaromyces marneffei PM1</name>
    <dbReference type="NCBI Taxonomy" id="1077442"/>
    <lineage>
        <taxon>Eukaryota</taxon>
        <taxon>Fungi</taxon>
        <taxon>Dikarya</taxon>
        <taxon>Ascomycota</taxon>
        <taxon>Pezizomycotina</taxon>
        <taxon>Eurotiomycetes</taxon>
        <taxon>Eurotiomycetidae</taxon>
        <taxon>Eurotiales</taxon>
        <taxon>Trichocomaceae</taxon>
        <taxon>Talaromyces</taxon>
        <taxon>Talaromyces sect. Talaromyces</taxon>
    </lineage>
</organism>
<comment type="caution">
    <text evidence="1">The sequence shown here is derived from an EMBL/GenBank/DDBJ whole genome shotgun (WGS) entry which is preliminary data.</text>
</comment>
<gene>
    <name evidence="1" type="ORF">GQ26_1040030</name>
</gene>
<evidence type="ECO:0000313" key="1">
    <source>
        <dbReference type="EMBL" id="KFX40772.1"/>
    </source>
</evidence>
<dbReference type="AlphaFoldDB" id="A0A093UKG8"/>
<protein>
    <submittedName>
        <fullName evidence="1">Uncharacterized protein</fullName>
    </submittedName>
</protein>